<evidence type="ECO:0000259" key="3">
    <source>
        <dbReference type="Pfam" id="PF01055"/>
    </source>
</evidence>
<evidence type="ECO:0000313" key="7">
    <source>
        <dbReference type="Proteomes" id="UP000824071"/>
    </source>
</evidence>
<organism evidence="6 7">
    <name type="scientific">Candidatus Fimenecus excrementigallinarum</name>
    <dbReference type="NCBI Taxonomy" id="2840816"/>
    <lineage>
        <taxon>Bacteria</taxon>
        <taxon>Bacillati</taxon>
        <taxon>Bacillota</taxon>
        <taxon>Clostridia</taxon>
        <taxon>Candidatus Fimenecus</taxon>
    </lineage>
</organism>
<dbReference type="InterPro" id="IPR000322">
    <property type="entry name" value="Glyco_hydro_31_TIM"/>
</dbReference>
<dbReference type="SUPFAM" id="SSF51445">
    <property type="entry name" value="(Trans)glycosidases"/>
    <property type="match status" value="1"/>
</dbReference>
<dbReference type="AlphaFoldDB" id="A0A9D1LCS4"/>
<dbReference type="GO" id="GO:0004553">
    <property type="term" value="F:hydrolase activity, hydrolyzing O-glycosyl compounds"/>
    <property type="evidence" value="ECO:0007669"/>
    <property type="project" value="InterPro"/>
</dbReference>
<evidence type="ECO:0000259" key="4">
    <source>
        <dbReference type="Pfam" id="PF17137"/>
    </source>
</evidence>
<dbReference type="CDD" id="cd06595">
    <property type="entry name" value="GH31_u1"/>
    <property type="match status" value="1"/>
</dbReference>
<dbReference type="Pfam" id="PF21365">
    <property type="entry name" value="Glyco_hydro_31_3rd"/>
    <property type="match status" value="1"/>
</dbReference>
<accession>A0A9D1LCS4</accession>
<reference evidence="6" key="1">
    <citation type="submission" date="2020-10" db="EMBL/GenBank/DDBJ databases">
        <authorList>
            <person name="Gilroy R."/>
        </authorList>
    </citation>
    <scope>NUCLEOTIDE SEQUENCE</scope>
    <source>
        <strain evidence="6">ChiGjej1B1-19959</strain>
    </source>
</reference>
<evidence type="ECO:0000256" key="2">
    <source>
        <dbReference type="RuleBase" id="RU361185"/>
    </source>
</evidence>
<dbReference type="InterPro" id="IPR013780">
    <property type="entry name" value="Glyco_hydro_b"/>
</dbReference>
<evidence type="ECO:0000256" key="1">
    <source>
        <dbReference type="ARBA" id="ARBA00007806"/>
    </source>
</evidence>
<feature type="domain" description="Glycosyl hydrolase family 31 C-terminal" evidence="5">
    <location>
        <begin position="509"/>
        <end position="599"/>
    </location>
</feature>
<sequence length="796" mass="88866">MEQLHDHLRAETAPAPRAENVVAAGNTRVTVLTPRLLRIEHGAPEAFTDAATQTVWFRDLGAVAFQAEQHGSRLTVTTDDAVFAVNTASGRLLYAQFGGRRVRPSKKHNLKGTARTLDATFGPIPLKDGVLSSDGLALLDDSKSLLLEADGMVAARKAPERDVYVFAFGRDYIGAVRTLFRLTGSVPLVPRFALGNWWSRYYPYSQAEYEKLMVRFAEKQIPFTVATVDMDWHWVDLEGHFGEKFKKTWGGTSGWTGYSWNTELFPDYKGFLRFLHTQNLKVTLNLHPADGVRHFEDAYPEMAKAMGVDAENREPVAFDIADPKFINNYLDILHHPYEAAGVDFWWIDWQQGTKSRMAGLDPLWSLNHYHFLDNGRGAHRPLILSRYAGVGSHRYPLGFSGDTAMNWQVLKFQPYFTATAANCGYTWWSHDIGGHHFGEHDDELYVRWVQFGVFSPILRLHSTSNDLFGKEPWNYGWAAETLASEALRLRHRLIPYLYAMNARTHTEGRALCEPLYYTDPDAKDAYRCKNGYMFGSELLVCPVTSRCDAKTKRASTEVYLPKGRWTHFFTGAVYKGGRTVRVHSDLNTIPVFAKAGAIVPLSLDAGNGAGNPAQMELRLYRGNNTFTLYEDDGETRAFEAGDCSKTVISIAETDDTLKVCVSGGAEKPYMPQTRTWTLRFCDVTACAAVSATADGAPLAVQAAADPDGCLVLTLPALAVSARAEVELQKPCARENPPYRERIRDILTHYNAGNNAKTVTYMGLKNKPTPESAAAAARRVKSRALREELLEALCDME</sequence>
<dbReference type="Gene3D" id="3.20.20.80">
    <property type="entry name" value="Glycosidases"/>
    <property type="match status" value="1"/>
</dbReference>
<dbReference type="SUPFAM" id="SSF51011">
    <property type="entry name" value="Glycosyl hydrolase domain"/>
    <property type="match status" value="1"/>
</dbReference>
<feature type="domain" description="Glycoside hydrolase family 31 TIM barrel" evidence="3">
    <location>
        <begin position="187"/>
        <end position="499"/>
    </location>
</feature>
<proteinExistence type="inferred from homology"/>
<feature type="domain" description="DUF5110" evidence="4">
    <location>
        <begin position="615"/>
        <end position="681"/>
    </location>
</feature>
<evidence type="ECO:0000313" key="6">
    <source>
        <dbReference type="EMBL" id="HIU35818.1"/>
    </source>
</evidence>
<dbReference type="Pfam" id="PF17137">
    <property type="entry name" value="DUF5110"/>
    <property type="match status" value="1"/>
</dbReference>
<keyword evidence="2" id="KW-0378">Hydrolase</keyword>
<comment type="caution">
    <text evidence="6">The sequence shown here is derived from an EMBL/GenBank/DDBJ whole genome shotgun (WGS) entry which is preliminary data.</text>
</comment>
<keyword evidence="2" id="KW-0326">Glycosidase</keyword>
<evidence type="ECO:0000259" key="5">
    <source>
        <dbReference type="Pfam" id="PF21365"/>
    </source>
</evidence>
<protein>
    <submittedName>
        <fullName evidence="6">DUF5110 domain-containing protein</fullName>
    </submittedName>
</protein>
<dbReference type="InterPro" id="IPR017853">
    <property type="entry name" value="GH"/>
</dbReference>
<comment type="similarity">
    <text evidence="1 2">Belongs to the glycosyl hydrolase 31 family.</text>
</comment>
<reference evidence="6" key="2">
    <citation type="journal article" date="2021" name="PeerJ">
        <title>Extensive microbial diversity within the chicken gut microbiome revealed by metagenomics and culture.</title>
        <authorList>
            <person name="Gilroy R."/>
            <person name="Ravi A."/>
            <person name="Getino M."/>
            <person name="Pursley I."/>
            <person name="Horton D.L."/>
            <person name="Alikhan N.F."/>
            <person name="Baker D."/>
            <person name="Gharbi K."/>
            <person name="Hall N."/>
            <person name="Watson M."/>
            <person name="Adriaenssens E.M."/>
            <person name="Foster-Nyarko E."/>
            <person name="Jarju S."/>
            <person name="Secka A."/>
            <person name="Antonio M."/>
            <person name="Oren A."/>
            <person name="Chaudhuri R.R."/>
            <person name="La Ragione R."/>
            <person name="Hildebrand F."/>
            <person name="Pallen M.J."/>
        </authorList>
    </citation>
    <scope>NUCLEOTIDE SEQUENCE</scope>
    <source>
        <strain evidence="6">ChiGjej1B1-19959</strain>
    </source>
</reference>
<gene>
    <name evidence="6" type="ORF">IAC53_04320</name>
</gene>
<dbReference type="Gene3D" id="2.60.40.1180">
    <property type="entry name" value="Golgi alpha-mannosidase II"/>
    <property type="match status" value="2"/>
</dbReference>
<dbReference type="Proteomes" id="UP000824071">
    <property type="component" value="Unassembled WGS sequence"/>
</dbReference>
<dbReference type="Pfam" id="PF01055">
    <property type="entry name" value="Glyco_hydro_31_2nd"/>
    <property type="match status" value="1"/>
</dbReference>
<dbReference type="InterPro" id="IPR033403">
    <property type="entry name" value="DUF5110"/>
</dbReference>
<dbReference type="EMBL" id="DVMW01000028">
    <property type="protein sequence ID" value="HIU35818.1"/>
    <property type="molecule type" value="Genomic_DNA"/>
</dbReference>
<dbReference type="InterPro" id="IPR048395">
    <property type="entry name" value="Glyco_hydro_31_C"/>
</dbReference>
<dbReference type="PANTHER" id="PTHR43863:SF2">
    <property type="entry name" value="MALTASE-GLUCOAMYLASE"/>
    <property type="match status" value="1"/>
</dbReference>
<dbReference type="InterPro" id="IPR051816">
    <property type="entry name" value="Glycosyl_Hydrolase_31"/>
</dbReference>
<dbReference type="PANTHER" id="PTHR43863">
    <property type="entry name" value="HYDROLASE, PUTATIVE (AFU_ORTHOLOGUE AFUA_1G03140)-RELATED"/>
    <property type="match status" value="1"/>
</dbReference>
<name>A0A9D1LCS4_9FIRM</name>
<dbReference type="GO" id="GO:0005975">
    <property type="term" value="P:carbohydrate metabolic process"/>
    <property type="evidence" value="ECO:0007669"/>
    <property type="project" value="InterPro"/>
</dbReference>